<dbReference type="Pfam" id="PF02594">
    <property type="entry name" value="DUF167"/>
    <property type="match status" value="1"/>
</dbReference>
<reference evidence="3 4" key="1">
    <citation type="submission" date="2014-10" db="EMBL/GenBank/DDBJ databases">
        <title>Draft genome sequence of Novosphingobium subterraneum DSM 12447.</title>
        <authorList>
            <person name="Gan H.M."/>
            <person name="Gan H.Y."/>
            <person name="Savka M.A."/>
        </authorList>
    </citation>
    <scope>NUCLEOTIDE SEQUENCE [LARGE SCALE GENOMIC DNA]</scope>
    <source>
        <strain evidence="3 4">DSM 12447</strain>
    </source>
</reference>
<dbReference type="PANTHER" id="PTHR13420:SF7">
    <property type="entry name" value="UPF0235 PROTEIN C15ORF40"/>
    <property type="match status" value="1"/>
</dbReference>
<dbReference type="SMART" id="SM01152">
    <property type="entry name" value="DUF167"/>
    <property type="match status" value="1"/>
</dbReference>
<dbReference type="AlphaFoldDB" id="A0A0B8ZNG9"/>
<sequence>MARPKADLPPPAALRALVDAEGRLAVRVTPGARSEGIEIEQGRVAVKVRAKPEDGKATAAVGELLARALGVAPSKVEMLRGATSREKLFRISPV</sequence>
<protein>
    <recommendedName>
        <fullName evidence="2">UPF0235 protein NJ75_01666</fullName>
    </recommendedName>
</protein>
<evidence type="ECO:0000256" key="2">
    <source>
        <dbReference type="HAMAP-Rule" id="MF_00634"/>
    </source>
</evidence>
<dbReference type="GO" id="GO:0005737">
    <property type="term" value="C:cytoplasm"/>
    <property type="evidence" value="ECO:0007669"/>
    <property type="project" value="TreeGrafter"/>
</dbReference>
<dbReference type="InterPro" id="IPR003746">
    <property type="entry name" value="DUF167"/>
</dbReference>
<dbReference type="PATRIC" id="fig|48936.3.peg.1670"/>
<evidence type="ECO:0000256" key="1">
    <source>
        <dbReference type="ARBA" id="ARBA00010364"/>
    </source>
</evidence>
<dbReference type="EMBL" id="JRVC01000006">
    <property type="protein sequence ID" value="KHS47869.1"/>
    <property type="molecule type" value="Genomic_DNA"/>
</dbReference>
<evidence type="ECO:0000313" key="4">
    <source>
        <dbReference type="Proteomes" id="UP000031338"/>
    </source>
</evidence>
<keyword evidence="4" id="KW-1185">Reference proteome</keyword>
<dbReference type="HAMAP" id="MF_00634">
    <property type="entry name" value="UPF0235"/>
    <property type="match status" value="1"/>
</dbReference>
<dbReference type="STRING" id="48936.NJ75_01666"/>
<organism evidence="3 4">
    <name type="scientific">Novosphingobium subterraneum</name>
    <dbReference type="NCBI Taxonomy" id="48936"/>
    <lineage>
        <taxon>Bacteria</taxon>
        <taxon>Pseudomonadati</taxon>
        <taxon>Pseudomonadota</taxon>
        <taxon>Alphaproteobacteria</taxon>
        <taxon>Sphingomonadales</taxon>
        <taxon>Sphingomonadaceae</taxon>
        <taxon>Novosphingobium</taxon>
    </lineage>
</organism>
<dbReference type="NCBIfam" id="TIGR00251">
    <property type="entry name" value="DUF167 family protein"/>
    <property type="match status" value="1"/>
</dbReference>
<comment type="caution">
    <text evidence="3">The sequence shown here is derived from an EMBL/GenBank/DDBJ whole genome shotgun (WGS) entry which is preliminary data.</text>
</comment>
<dbReference type="RefSeq" id="WP_039333284.1">
    <property type="nucleotide sequence ID" value="NZ_JRVC01000006.1"/>
</dbReference>
<dbReference type="SUPFAM" id="SSF69786">
    <property type="entry name" value="YggU-like"/>
    <property type="match status" value="1"/>
</dbReference>
<gene>
    <name evidence="3" type="ORF">NJ75_01666</name>
</gene>
<dbReference type="Proteomes" id="UP000031338">
    <property type="component" value="Unassembled WGS sequence"/>
</dbReference>
<evidence type="ECO:0000313" key="3">
    <source>
        <dbReference type="EMBL" id="KHS47869.1"/>
    </source>
</evidence>
<dbReference type="InterPro" id="IPR036591">
    <property type="entry name" value="YggU-like_sf"/>
</dbReference>
<accession>A0A0B8ZNG9</accession>
<proteinExistence type="inferred from homology"/>
<dbReference type="Gene3D" id="3.30.1200.10">
    <property type="entry name" value="YggU-like"/>
    <property type="match status" value="1"/>
</dbReference>
<comment type="similarity">
    <text evidence="1 2">Belongs to the UPF0235 family.</text>
</comment>
<name>A0A0B8ZNG9_9SPHN</name>
<dbReference type="PANTHER" id="PTHR13420">
    <property type="entry name" value="UPF0235 PROTEIN C15ORF40"/>
    <property type="match status" value="1"/>
</dbReference>